<name>A0A4Y6PM52_PERCE</name>
<organism evidence="1 2">
    <name type="scientific">Persicimonas caeni</name>
    <dbReference type="NCBI Taxonomy" id="2292766"/>
    <lineage>
        <taxon>Bacteria</taxon>
        <taxon>Deltaproteobacteria</taxon>
        <taxon>Bradymonadales</taxon>
        <taxon>Bradymonadaceae</taxon>
        <taxon>Persicimonas</taxon>
    </lineage>
</organism>
<evidence type="ECO:0000313" key="2">
    <source>
        <dbReference type="Proteomes" id="UP000315995"/>
    </source>
</evidence>
<dbReference type="AlphaFoldDB" id="A0A4Y6PM52"/>
<proteinExistence type="predicted"/>
<reference evidence="1 2" key="1">
    <citation type="submission" date="2019-06" db="EMBL/GenBank/DDBJ databases">
        <title>Persicimonas caeni gen. nov., sp. nov., a predatory bacterium isolated from solar saltern.</title>
        <authorList>
            <person name="Wang S."/>
        </authorList>
    </citation>
    <scope>NUCLEOTIDE SEQUENCE [LARGE SCALE GENOMIC DNA]</scope>
    <source>
        <strain evidence="1 2">YN101</strain>
    </source>
</reference>
<protein>
    <recommendedName>
        <fullName evidence="3">Phage tail protein</fullName>
    </recommendedName>
</protein>
<sequence length="328" mass="34830">MALTDRHLLAVKAEPAYGDDAFTGSTPSEWLGIIGEPSIQESVVEVGPEEKTADGLGGQILRYGEKTDVQFTTYLVGKDSAAGDPPPSVLADLFKACNLAETVNASTDVTYDLAFGRSMSLVPSMTVYEAIRDDESGDYFIRLVKGVRGTPTITFEDGQDVRVQFSGTGLYSELSAATTAINNPTGYSGGKDRFKVQGIVFDLDGTQYDITALEIVTGMEVDEDRNLTADNAVDEVGLYLPNGNKPGGSTTFKARSQEMTNILPKVQVPADNVVPKGTLTITLSHGSDTIEIVGSGCALGAYAKNLAGSNYTFDVPLTFLDGLSITFT</sequence>
<evidence type="ECO:0000313" key="1">
    <source>
        <dbReference type="EMBL" id="QDG49299.1"/>
    </source>
</evidence>
<dbReference type="Proteomes" id="UP000315995">
    <property type="component" value="Chromosome"/>
</dbReference>
<dbReference type="RefSeq" id="WP_141195798.1">
    <property type="nucleotide sequence ID" value="NZ_CP041186.1"/>
</dbReference>
<gene>
    <name evidence="1" type="ORF">FIV42_00680</name>
</gene>
<keyword evidence="2" id="KW-1185">Reference proteome</keyword>
<evidence type="ECO:0008006" key="3">
    <source>
        <dbReference type="Google" id="ProtNLM"/>
    </source>
</evidence>
<dbReference type="OrthoDB" id="9877883at2"/>
<dbReference type="EMBL" id="CP041186">
    <property type="protein sequence ID" value="QDG49299.1"/>
    <property type="molecule type" value="Genomic_DNA"/>
</dbReference>
<accession>A0A5B8XY29</accession>
<accession>A0A4Y6PM52</accession>